<proteinExistence type="predicted"/>
<protein>
    <recommendedName>
        <fullName evidence="1">BRO1 domain-containing protein</fullName>
    </recommendedName>
</protein>
<dbReference type="Pfam" id="PF03097">
    <property type="entry name" value="BRO1"/>
    <property type="match status" value="1"/>
</dbReference>
<dbReference type="GO" id="GO:0005768">
    <property type="term" value="C:endosome"/>
    <property type="evidence" value="ECO:0007669"/>
    <property type="project" value="TreeGrafter"/>
</dbReference>
<dbReference type="PANTHER" id="PTHR23030">
    <property type="entry name" value="PCD6 INTERACTING PROTEIN-RELATED"/>
    <property type="match status" value="1"/>
</dbReference>
<sequence length="118" mass="13400">MAGQSSAAAGANLMLAIYEKKTTDLDLFRPLCNYISAVYSERGGQNLEDDLRTVNQYRSNLEHQSQPSHSTARRDLLQNYFKALCLVETRFPISPDKDHVNAVIFVWYDAFKPKQKAS</sequence>
<evidence type="ECO:0000313" key="2">
    <source>
        <dbReference type="EMBL" id="MBX41869.1"/>
    </source>
</evidence>
<dbReference type="Gene3D" id="1.25.40.280">
    <property type="entry name" value="alix/aip1 like domains"/>
    <property type="match status" value="1"/>
</dbReference>
<name>A0A2P2NHD3_RHIMU</name>
<dbReference type="InterPro" id="IPR038499">
    <property type="entry name" value="BRO1_sf"/>
</dbReference>
<dbReference type="EMBL" id="GGEC01061385">
    <property type="protein sequence ID" value="MBX41869.1"/>
    <property type="molecule type" value="Transcribed_RNA"/>
</dbReference>
<dbReference type="AlphaFoldDB" id="A0A2P2NHD3"/>
<dbReference type="InterPro" id="IPR004328">
    <property type="entry name" value="BRO1_dom"/>
</dbReference>
<feature type="domain" description="BRO1" evidence="1">
    <location>
        <begin position="12"/>
        <end position="118"/>
    </location>
</feature>
<evidence type="ECO:0000259" key="1">
    <source>
        <dbReference type="PROSITE" id="PS51180"/>
    </source>
</evidence>
<accession>A0A2P2NHD3</accession>
<organism evidence="2">
    <name type="scientific">Rhizophora mucronata</name>
    <name type="common">Asiatic mangrove</name>
    <dbReference type="NCBI Taxonomy" id="61149"/>
    <lineage>
        <taxon>Eukaryota</taxon>
        <taxon>Viridiplantae</taxon>
        <taxon>Streptophyta</taxon>
        <taxon>Embryophyta</taxon>
        <taxon>Tracheophyta</taxon>
        <taxon>Spermatophyta</taxon>
        <taxon>Magnoliopsida</taxon>
        <taxon>eudicotyledons</taxon>
        <taxon>Gunneridae</taxon>
        <taxon>Pentapetalae</taxon>
        <taxon>rosids</taxon>
        <taxon>fabids</taxon>
        <taxon>Malpighiales</taxon>
        <taxon>Rhizophoraceae</taxon>
        <taxon>Rhizophora</taxon>
    </lineage>
</organism>
<dbReference type="PANTHER" id="PTHR23030:SF30">
    <property type="entry name" value="TYROSINE-PROTEIN PHOSPHATASE NON-RECEPTOR TYPE 23"/>
    <property type="match status" value="1"/>
</dbReference>
<dbReference type="GO" id="GO:0043328">
    <property type="term" value="P:protein transport to vacuole involved in ubiquitin-dependent protein catabolic process via the multivesicular body sorting pathway"/>
    <property type="evidence" value="ECO:0007669"/>
    <property type="project" value="TreeGrafter"/>
</dbReference>
<reference evidence="2" key="1">
    <citation type="submission" date="2018-02" db="EMBL/GenBank/DDBJ databases">
        <title>Rhizophora mucronata_Transcriptome.</title>
        <authorList>
            <person name="Meera S.P."/>
            <person name="Sreeshan A."/>
            <person name="Augustine A."/>
        </authorList>
    </citation>
    <scope>NUCLEOTIDE SEQUENCE</scope>
    <source>
        <tissue evidence="2">Leaf</tissue>
    </source>
</reference>
<dbReference type="PROSITE" id="PS51180">
    <property type="entry name" value="BRO1"/>
    <property type="match status" value="1"/>
</dbReference>